<keyword evidence="2" id="KW-1185">Reference proteome</keyword>
<dbReference type="RefSeq" id="WP_069318683.1">
    <property type="nucleotide sequence ID" value="NZ_MDDS01000003.1"/>
</dbReference>
<evidence type="ECO:0000313" key="2">
    <source>
        <dbReference type="Proteomes" id="UP000094487"/>
    </source>
</evidence>
<dbReference type="Proteomes" id="UP000094487">
    <property type="component" value="Unassembled WGS sequence"/>
</dbReference>
<comment type="caution">
    <text evidence="1">The sequence shown here is derived from an EMBL/GenBank/DDBJ whole genome shotgun (WGS) entry which is preliminary data.</text>
</comment>
<dbReference type="AlphaFoldDB" id="A0A1E3M175"/>
<protein>
    <submittedName>
        <fullName evidence="1">Uncharacterized protein</fullName>
    </submittedName>
</protein>
<reference evidence="1 2" key="1">
    <citation type="submission" date="2016-08" db="EMBL/GenBank/DDBJ databases">
        <title>Draft genome of the agarase producing Sphingomonas sp. MCT13.</title>
        <authorList>
            <person name="D'Andrea M.M."/>
            <person name="Rossolini G.M."/>
            <person name="Thaller M.C."/>
        </authorList>
    </citation>
    <scope>NUCLEOTIDE SEQUENCE [LARGE SCALE GENOMIC DNA]</scope>
    <source>
        <strain evidence="1 2">MCT13</strain>
    </source>
</reference>
<accession>A0A1E3M175</accession>
<sequence length="321" mass="34808">MSELDLSGIDPLRRGEVRRRIGVLDRYLAIKRPTRADAERHAGEIGIGVAQFYRLAKAWRLHRKPQMVGVGERGRPRTRRDGVPEKSRSIVVEVIGELGADAKLADLLREVARRCDAAGTVTPSRGALWTYVMDARATSPIRTDEPRRIVVGRVWAELPTLHGDGNMFPEVAIAMLLPERTIIGSDVSLDPGKRGSAALALARAFATMGDVPADLQVEVSAADREEVLPVHLARLGREPLLGGRSTGTTIASNLGRMVGGLRILHRPHTANPDRLLAARSVTPLDGDTAATEVDRAIRRHNAMISGDTGDVLAGRDARLRA</sequence>
<proteinExistence type="predicted"/>
<name>A0A1E3M175_9SPHN</name>
<organism evidence="1 2">
    <name type="scientific">Sphingomonas turrisvirgatae</name>
    <dbReference type="NCBI Taxonomy" id="1888892"/>
    <lineage>
        <taxon>Bacteria</taxon>
        <taxon>Pseudomonadati</taxon>
        <taxon>Pseudomonadota</taxon>
        <taxon>Alphaproteobacteria</taxon>
        <taxon>Sphingomonadales</taxon>
        <taxon>Sphingomonadaceae</taxon>
        <taxon>Sphingomonas</taxon>
    </lineage>
</organism>
<gene>
    <name evidence="1" type="ORF">BFL28_08865</name>
</gene>
<dbReference type="EMBL" id="MDDS01000003">
    <property type="protein sequence ID" value="ODP39728.1"/>
    <property type="molecule type" value="Genomic_DNA"/>
</dbReference>
<dbReference type="OrthoDB" id="7408146at2"/>
<evidence type="ECO:0000313" key="1">
    <source>
        <dbReference type="EMBL" id="ODP39728.1"/>
    </source>
</evidence>